<keyword evidence="3" id="KW-1185">Reference proteome</keyword>
<comment type="caution">
    <text evidence="2">The sequence shown here is derived from an EMBL/GenBank/DDBJ whole genome shotgun (WGS) entry which is preliminary data.</text>
</comment>
<name>A0ABT0GQA9_9HYPH</name>
<dbReference type="PRINTS" id="PR00598">
    <property type="entry name" value="HTHMARR"/>
</dbReference>
<dbReference type="InterPro" id="IPR000835">
    <property type="entry name" value="HTH_MarR-typ"/>
</dbReference>
<reference evidence="2" key="1">
    <citation type="submission" date="2022-04" db="EMBL/GenBank/DDBJ databases">
        <title>Roseibium sp. CAU 1639 isolated from mud.</title>
        <authorList>
            <person name="Kim W."/>
        </authorList>
    </citation>
    <scope>NUCLEOTIDE SEQUENCE</scope>
    <source>
        <strain evidence="2">CAU 1639</strain>
    </source>
</reference>
<dbReference type="RefSeq" id="WP_248150316.1">
    <property type="nucleotide sequence ID" value="NZ_JALNMJ010000001.1"/>
</dbReference>
<dbReference type="PANTHER" id="PTHR33164:SF43">
    <property type="entry name" value="HTH-TYPE TRANSCRIPTIONAL REPRESSOR YETL"/>
    <property type="match status" value="1"/>
</dbReference>
<dbReference type="InterPro" id="IPR036388">
    <property type="entry name" value="WH-like_DNA-bd_sf"/>
</dbReference>
<dbReference type="PROSITE" id="PS50995">
    <property type="entry name" value="HTH_MARR_2"/>
    <property type="match status" value="1"/>
</dbReference>
<evidence type="ECO:0000313" key="3">
    <source>
        <dbReference type="Proteomes" id="UP001431221"/>
    </source>
</evidence>
<evidence type="ECO:0000313" key="2">
    <source>
        <dbReference type="EMBL" id="MCK7611038.1"/>
    </source>
</evidence>
<organism evidence="2 3">
    <name type="scientific">Roseibium sediminicola</name>
    <dbReference type="NCBI Taxonomy" id="2933272"/>
    <lineage>
        <taxon>Bacteria</taxon>
        <taxon>Pseudomonadati</taxon>
        <taxon>Pseudomonadota</taxon>
        <taxon>Alphaproteobacteria</taxon>
        <taxon>Hyphomicrobiales</taxon>
        <taxon>Stappiaceae</taxon>
        <taxon>Roseibium</taxon>
    </lineage>
</organism>
<dbReference type="InterPro" id="IPR039422">
    <property type="entry name" value="MarR/SlyA-like"/>
</dbReference>
<feature type="domain" description="HTH marR-type" evidence="1">
    <location>
        <begin position="25"/>
        <end position="157"/>
    </location>
</feature>
<dbReference type="Pfam" id="PF01047">
    <property type="entry name" value="MarR"/>
    <property type="match status" value="1"/>
</dbReference>
<dbReference type="SUPFAM" id="SSF46785">
    <property type="entry name" value="Winged helix' DNA-binding domain"/>
    <property type="match status" value="1"/>
</dbReference>
<dbReference type="SMART" id="SM00347">
    <property type="entry name" value="HTH_MARR"/>
    <property type="match status" value="1"/>
</dbReference>
<dbReference type="EMBL" id="JALNMJ010000001">
    <property type="protein sequence ID" value="MCK7611038.1"/>
    <property type="molecule type" value="Genomic_DNA"/>
</dbReference>
<dbReference type="PANTHER" id="PTHR33164">
    <property type="entry name" value="TRANSCRIPTIONAL REGULATOR, MARR FAMILY"/>
    <property type="match status" value="1"/>
</dbReference>
<proteinExistence type="predicted"/>
<dbReference type="InterPro" id="IPR036390">
    <property type="entry name" value="WH_DNA-bd_sf"/>
</dbReference>
<gene>
    <name evidence="2" type="ORF">M0H32_02595</name>
</gene>
<dbReference type="Proteomes" id="UP001431221">
    <property type="component" value="Unassembled WGS sequence"/>
</dbReference>
<protein>
    <submittedName>
        <fullName evidence="2">MarR family transcriptional regulator</fullName>
    </submittedName>
</protein>
<dbReference type="Gene3D" id="1.10.10.10">
    <property type="entry name" value="Winged helix-like DNA-binding domain superfamily/Winged helix DNA-binding domain"/>
    <property type="match status" value="1"/>
</dbReference>
<evidence type="ECO:0000259" key="1">
    <source>
        <dbReference type="PROSITE" id="PS50995"/>
    </source>
</evidence>
<sequence length="164" mass="18456">MSDEDRTDELAEEARTPRLGEIGLENFPPYLMNRIMGRYNAALREEMANLGLTTPKMRTLAVLSVIDGLLIGELAIYAITEVSTLSRALDALERDGLVRRVADKDDSRAVRVHITAKGRETHEQLWPHLASAYQQMFKGISDAEQRAFVATLQTILKNVRKHPI</sequence>
<accession>A0ABT0GQA9</accession>